<dbReference type="EMBL" id="BAAFSV010000004">
    <property type="protein sequence ID" value="GAB1318127.1"/>
    <property type="molecule type" value="Genomic_DNA"/>
</dbReference>
<dbReference type="InterPro" id="IPR006047">
    <property type="entry name" value="GH13_cat_dom"/>
</dbReference>
<dbReference type="InterPro" id="IPR017853">
    <property type="entry name" value="GH"/>
</dbReference>
<dbReference type="Gene3D" id="3.20.20.80">
    <property type="entry name" value="Glycosidases"/>
    <property type="match status" value="1"/>
</dbReference>
<dbReference type="Gene3D" id="2.60.40.1180">
    <property type="entry name" value="Golgi alpha-mannosidase II"/>
    <property type="match status" value="1"/>
</dbReference>
<dbReference type="RefSeq" id="XP_070919858.1">
    <property type="nucleotide sequence ID" value="XM_071063757.1"/>
</dbReference>
<dbReference type="Gene3D" id="2.40.30.140">
    <property type="match status" value="1"/>
</dbReference>
<feature type="domain" description="Glycosyl hydrolase family 13 catalytic" evidence="3">
    <location>
        <begin position="71"/>
        <end position="470"/>
    </location>
</feature>
<dbReference type="SUPFAM" id="SSF51445">
    <property type="entry name" value="(Trans)glycosidases"/>
    <property type="match status" value="1"/>
</dbReference>
<feature type="region of interest" description="Disordered" evidence="2">
    <location>
        <begin position="1"/>
        <end position="68"/>
    </location>
</feature>
<sequence length="603" mass="68022">MSSYLSLPTPAPSSLPPSLRALQASALRQEPGSGGSTNIRPVRTRRKHDSTTQPNLSPCPIPDDQLHPPNETMLQAFEWYVPADGQHWRRLEGVVASLAQLGVTKMWIPPACKAASQAANGYDIYDLWDLGEFEQKGGRRTKWGPKEELVRMAEVAGRCGIGILWDAVLNHKTGADFSETAVARKVDDKDRTREVEGGKRKIEAWTGFEFSGRAGRYSPMKWTKEHFTGVDWDAARKEKGVWKFEGKEWAKDVDEELGNYDFLLFADIDHKNPKVRKDLLRWVEWLPHQLRLSGMRLDAIKHYSFEFLRDFVTHIDTAVDPSWFLVGEYWREDSEFLARFIEFMNHRISLFDVQLASNFSRISLLGEKGDMRKVLDDALILWKPDNAVTFVVNHDTQAGQSLETPIAPWFLPLAYALILLRANAGIPCVFYSDLFGSIGKQHPQPKSANTGTFVPPVSGGKILPRLMLARRLWAYGAQYDYFDDPHCVGFTRLGHPSKSDGHGLAVIMTNSWEFGTKQMFVGEHHAGEVWTDLLRQCPGQVSIGSNGMGCFPVGPRNVSVWANARAEGRRAADKFVFDHDIYGFSRNKEEEAPSRESDRAGLE</sequence>
<dbReference type="GeneID" id="98179080"/>
<keyword evidence="5" id="KW-1185">Reference proteome</keyword>
<evidence type="ECO:0000259" key="3">
    <source>
        <dbReference type="SMART" id="SM00642"/>
    </source>
</evidence>
<dbReference type="NCBIfam" id="NF006968">
    <property type="entry name" value="PRK09441.1-1"/>
    <property type="match status" value="1"/>
</dbReference>
<dbReference type="InterPro" id="IPR013780">
    <property type="entry name" value="Glyco_hydro_b"/>
</dbReference>
<dbReference type="NCBIfam" id="NF006969">
    <property type="entry name" value="PRK09441.1-2"/>
    <property type="match status" value="1"/>
</dbReference>
<protein>
    <recommendedName>
        <fullName evidence="3">Glycosyl hydrolase family 13 catalytic domain-containing protein</fullName>
    </recommendedName>
</protein>
<evidence type="ECO:0000313" key="4">
    <source>
        <dbReference type="EMBL" id="GAB1318127.1"/>
    </source>
</evidence>
<proteinExistence type="inferred from homology"/>
<name>A0ABQ0GK34_9PEZI</name>
<evidence type="ECO:0000256" key="2">
    <source>
        <dbReference type="SAM" id="MobiDB-lite"/>
    </source>
</evidence>
<accession>A0ABQ0GK34</accession>
<comment type="similarity">
    <text evidence="1">Belongs to the glycosyl hydrolase 13 family.</text>
</comment>
<dbReference type="SUPFAM" id="SSF51011">
    <property type="entry name" value="Glycosyl hydrolase domain"/>
    <property type="match status" value="1"/>
</dbReference>
<dbReference type="SMART" id="SM00642">
    <property type="entry name" value="Aamy"/>
    <property type="match status" value="1"/>
</dbReference>
<dbReference type="Pfam" id="PF00128">
    <property type="entry name" value="Alpha-amylase"/>
    <property type="match status" value="1"/>
</dbReference>
<feature type="compositionally biased region" description="Low complexity" evidence="2">
    <location>
        <begin position="16"/>
        <end position="27"/>
    </location>
</feature>
<evidence type="ECO:0000256" key="1">
    <source>
        <dbReference type="ARBA" id="ARBA00008061"/>
    </source>
</evidence>
<dbReference type="CDD" id="cd11318">
    <property type="entry name" value="AmyAc_bac_fung_AmyA"/>
    <property type="match status" value="1"/>
</dbReference>
<dbReference type="Proteomes" id="UP001628179">
    <property type="component" value="Unassembled WGS sequence"/>
</dbReference>
<organism evidence="4 5">
    <name type="scientific">Madurella fahalii</name>
    <dbReference type="NCBI Taxonomy" id="1157608"/>
    <lineage>
        <taxon>Eukaryota</taxon>
        <taxon>Fungi</taxon>
        <taxon>Dikarya</taxon>
        <taxon>Ascomycota</taxon>
        <taxon>Pezizomycotina</taxon>
        <taxon>Sordariomycetes</taxon>
        <taxon>Sordariomycetidae</taxon>
        <taxon>Sordariales</taxon>
        <taxon>Sordariales incertae sedis</taxon>
        <taxon>Madurella</taxon>
    </lineage>
</organism>
<gene>
    <name evidence="4" type="ORF">MFIFM68171_08337</name>
</gene>
<dbReference type="PANTHER" id="PTHR43447">
    <property type="entry name" value="ALPHA-AMYLASE"/>
    <property type="match status" value="1"/>
</dbReference>
<comment type="caution">
    <text evidence="4">The sequence shown here is derived from an EMBL/GenBank/DDBJ whole genome shotgun (WGS) entry which is preliminary data.</text>
</comment>
<evidence type="ECO:0000313" key="5">
    <source>
        <dbReference type="Proteomes" id="UP001628179"/>
    </source>
</evidence>
<reference evidence="4 5" key="1">
    <citation type="submission" date="2024-09" db="EMBL/GenBank/DDBJ databases">
        <title>Itraconazole resistance in Madurella fahalii resulting from another homologue of gene encoding cytochrome P450 14-alpha sterol demethylase (CYP51).</title>
        <authorList>
            <person name="Yoshioka I."/>
            <person name="Fahal A.H."/>
            <person name="Kaneko S."/>
            <person name="Yaguchi T."/>
        </authorList>
    </citation>
    <scope>NUCLEOTIDE SEQUENCE [LARGE SCALE GENOMIC DNA]</scope>
    <source>
        <strain evidence="4 5">IFM 68171</strain>
    </source>
</reference>